<keyword evidence="2" id="KW-1003">Cell membrane</keyword>
<comment type="subcellular location">
    <subcellularLocation>
        <location evidence="1 10">Cell membrane</location>
        <topology evidence="1 10">Multi-pass membrane protein</topology>
    </subcellularLocation>
</comment>
<feature type="transmembrane region" description="Helical" evidence="10">
    <location>
        <begin position="284"/>
        <end position="303"/>
    </location>
</feature>
<dbReference type="Pfam" id="PF02949">
    <property type="entry name" value="7tm_6"/>
    <property type="match status" value="1"/>
</dbReference>
<organism evidence="11 12">
    <name type="scientific">Rhodnius prolixus</name>
    <name type="common">Triatomid bug</name>
    <dbReference type="NCBI Taxonomy" id="13249"/>
    <lineage>
        <taxon>Eukaryota</taxon>
        <taxon>Metazoa</taxon>
        <taxon>Ecdysozoa</taxon>
        <taxon>Arthropoda</taxon>
        <taxon>Hexapoda</taxon>
        <taxon>Insecta</taxon>
        <taxon>Pterygota</taxon>
        <taxon>Neoptera</taxon>
        <taxon>Paraneoptera</taxon>
        <taxon>Hemiptera</taxon>
        <taxon>Heteroptera</taxon>
        <taxon>Panheteroptera</taxon>
        <taxon>Cimicomorpha</taxon>
        <taxon>Reduviidae</taxon>
        <taxon>Triatominae</taxon>
        <taxon>Rhodnius</taxon>
    </lineage>
</organism>
<reference evidence="11" key="1">
    <citation type="submission" date="2015-05" db="UniProtKB">
        <authorList>
            <consortium name="EnsemblMetazoa"/>
        </authorList>
    </citation>
    <scope>IDENTIFICATION</scope>
</reference>
<comment type="caution">
    <text evidence="10">Lacks conserved residue(s) required for the propagation of feature annotation.</text>
</comment>
<dbReference type="EnsemblMetazoa" id="RPRC000413-RA">
    <property type="protein sequence ID" value="RPRC000413-PA"/>
    <property type="gene ID" value="RPRC000413"/>
</dbReference>
<dbReference type="OMA" id="YLVTITH"/>
<accession>T1H8R4</accession>
<keyword evidence="4 10" id="KW-0812">Transmembrane</keyword>
<dbReference type="eggNOG" id="ENOG502SYR9">
    <property type="taxonomic scope" value="Eukaryota"/>
</dbReference>
<dbReference type="GO" id="GO:0004984">
    <property type="term" value="F:olfactory receptor activity"/>
    <property type="evidence" value="ECO:0007669"/>
    <property type="project" value="InterPro"/>
</dbReference>
<dbReference type="GO" id="GO:0007165">
    <property type="term" value="P:signal transduction"/>
    <property type="evidence" value="ECO:0007669"/>
    <property type="project" value="UniProtKB-KW"/>
</dbReference>
<keyword evidence="9 10" id="KW-0807">Transducer</keyword>
<evidence type="ECO:0000256" key="8">
    <source>
        <dbReference type="ARBA" id="ARBA00023170"/>
    </source>
</evidence>
<name>T1H8R4_RHOPR</name>
<dbReference type="EMBL" id="ACPB03015434">
    <property type="status" value="NOT_ANNOTATED_CDS"/>
    <property type="molecule type" value="Genomic_DNA"/>
</dbReference>
<dbReference type="InParanoid" id="T1H8R4"/>
<feature type="transmembrane region" description="Helical" evidence="10">
    <location>
        <begin position="173"/>
        <end position="195"/>
    </location>
</feature>
<keyword evidence="7 10" id="KW-0472">Membrane</keyword>
<protein>
    <recommendedName>
        <fullName evidence="10">Odorant receptor</fullName>
    </recommendedName>
</protein>
<evidence type="ECO:0000256" key="4">
    <source>
        <dbReference type="ARBA" id="ARBA00022692"/>
    </source>
</evidence>
<keyword evidence="8 10" id="KW-0675">Receptor</keyword>
<evidence type="ECO:0000256" key="10">
    <source>
        <dbReference type="RuleBase" id="RU351113"/>
    </source>
</evidence>
<comment type="similarity">
    <text evidence="10">Belongs to the insect chemoreceptor superfamily. Heteromeric odorant receptor channel (TC 1.A.69) family.</text>
</comment>
<dbReference type="HOGENOM" id="CLU_734290_0_0_1"/>
<evidence type="ECO:0000256" key="5">
    <source>
        <dbReference type="ARBA" id="ARBA00022725"/>
    </source>
</evidence>
<evidence type="ECO:0000313" key="11">
    <source>
        <dbReference type="EnsemblMetazoa" id="RPRC000413-PA"/>
    </source>
</evidence>
<dbReference type="VEuPathDB" id="VectorBase:RPRC000413"/>
<evidence type="ECO:0000256" key="3">
    <source>
        <dbReference type="ARBA" id="ARBA00022606"/>
    </source>
</evidence>
<feature type="transmembrane region" description="Helical" evidence="10">
    <location>
        <begin position="117"/>
        <end position="138"/>
    </location>
</feature>
<evidence type="ECO:0000256" key="1">
    <source>
        <dbReference type="ARBA" id="ARBA00004651"/>
    </source>
</evidence>
<dbReference type="AlphaFoldDB" id="T1H8R4"/>
<dbReference type="PANTHER" id="PTHR21137:SF35">
    <property type="entry name" value="ODORANT RECEPTOR 19A-RELATED"/>
    <property type="match status" value="1"/>
</dbReference>
<dbReference type="GeneID" id="141460739"/>
<dbReference type="Proteomes" id="UP000015103">
    <property type="component" value="Unassembled WGS sequence"/>
</dbReference>
<feature type="transmembrane region" description="Helical" evidence="10">
    <location>
        <begin position="29"/>
        <end position="50"/>
    </location>
</feature>
<keyword evidence="12" id="KW-1185">Reference proteome</keyword>
<sequence>MDHPLKQLEFVLNVSGFSIDLSSKNKFRIVFHICHNFIMMIFGIYLAILLSVDGLKQLITEEYTYCAPIYLVTITHFVIFLQRKEIRKFVQIFKEIMPINDKVRDNFKNIYKKTWNGVKLCILGQTLMLLLVFIWDIIDELVALVYGYADTTEIPPMPMVRVIGLEKGLTQKWIILLVSTIYVTFWKFSLFAYLVGTNMMLVFSLNELKMFNYQLKTNYNEFLIKNPKIVMRKMIKKHNECLRLFIALKHATGLIFAVQNSLMALGICSLMYTATTITNIKTAILYVYGLLVFSGFTLILCHISDLIESEGTDIYNSLYELPWYLLSPDNRRDLTMILMRAGRPLKIDYRGILTTNLETFLQIMQTAYTYYMLLRTM</sequence>
<dbReference type="GO" id="GO:0005886">
    <property type="term" value="C:plasma membrane"/>
    <property type="evidence" value="ECO:0007669"/>
    <property type="project" value="UniProtKB-SubCell"/>
</dbReference>
<evidence type="ECO:0000313" key="12">
    <source>
        <dbReference type="Proteomes" id="UP000015103"/>
    </source>
</evidence>
<keyword evidence="5 10" id="KW-0552">Olfaction</keyword>
<proteinExistence type="inferred from homology"/>
<evidence type="ECO:0000256" key="6">
    <source>
        <dbReference type="ARBA" id="ARBA00022989"/>
    </source>
</evidence>
<dbReference type="PANTHER" id="PTHR21137">
    <property type="entry name" value="ODORANT RECEPTOR"/>
    <property type="match status" value="1"/>
</dbReference>
<evidence type="ECO:0000256" key="7">
    <source>
        <dbReference type="ARBA" id="ARBA00023136"/>
    </source>
</evidence>
<dbReference type="RefSeq" id="XP_073997121.1">
    <property type="nucleotide sequence ID" value="XM_074141020.1"/>
</dbReference>
<dbReference type="GO" id="GO:0005549">
    <property type="term" value="F:odorant binding"/>
    <property type="evidence" value="ECO:0007669"/>
    <property type="project" value="InterPro"/>
</dbReference>
<dbReference type="InterPro" id="IPR004117">
    <property type="entry name" value="7tm6_olfct_rcpt"/>
</dbReference>
<evidence type="ECO:0000256" key="9">
    <source>
        <dbReference type="ARBA" id="ARBA00023224"/>
    </source>
</evidence>
<feature type="transmembrane region" description="Helical" evidence="10">
    <location>
        <begin position="241"/>
        <end position="272"/>
    </location>
</feature>
<evidence type="ECO:0000256" key="2">
    <source>
        <dbReference type="ARBA" id="ARBA00022475"/>
    </source>
</evidence>
<keyword evidence="6 10" id="KW-1133">Transmembrane helix</keyword>
<keyword evidence="3 10" id="KW-0716">Sensory transduction</keyword>
<feature type="transmembrane region" description="Helical" evidence="10">
    <location>
        <begin position="62"/>
        <end position="81"/>
    </location>
</feature>